<dbReference type="InterPro" id="IPR024079">
    <property type="entry name" value="MetalloPept_cat_dom_sf"/>
</dbReference>
<comment type="caution">
    <text evidence="4">The sequence shown here is derived from an EMBL/GenBank/DDBJ whole genome shotgun (WGS) entry which is preliminary data.</text>
</comment>
<gene>
    <name evidence="4" type="ORF">M0638_26340</name>
</gene>
<dbReference type="AlphaFoldDB" id="A0A9X1YD11"/>
<organism evidence="4 5">
    <name type="scientific">Roseomonas acroporae</name>
    <dbReference type="NCBI Taxonomy" id="2937791"/>
    <lineage>
        <taxon>Bacteria</taxon>
        <taxon>Pseudomonadati</taxon>
        <taxon>Pseudomonadota</taxon>
        <taxon>Alphaproteobacteria</taxon>
        <taxon>Acetobacterales</taxon>
        <taxon>Roseomonadaceae</taxon>
        <taxon>Roseomonas</taxon>
    </lineage>
</organism>
<dbReference type="GO" id="GO:0004222">
    <property type="term" value="F:metalloendopeptidase activity"/>
    <property type="evidence" value="ECO:0007669"/>
    <property type="project" value="InterPro"/>
</dbReference>
<keyword evidence="5" id="KW-1185">Reference proteome</keyword>
<accession>A0A9X1YD11</accession>
<dbReference type="Pfam" id="PF14521">
    <property type="entry name" value="Aspzincin_M35"/>
    <property type="match status" value="1"/>
</dbReference>
<protein>
    <submittedName>
        <fullName evidence="4">M35 family metallo-endopeptidase</fullName>
        <ecNumber evidence="4">3.4.24.-</ecNumber>
    </submittedName>
</protein>
<evidence type="ECO:0000313" key="4">
    <source>
        <dbReference type="EMBL" id="MCK8787878.1"/>
    </source>
</evidence>
<dbReference type="Proteomes" id="UP001139516">
    <property type="component" value="Unassembled WGS sequence"/>
</dbReference>
<dbReference type="RefSeq" id="WP_248669924.1">
    <property type="nucleotide sequence ID" value="NZ_JALPRX010000155.1"/>
</dbReference>
<name>A0A9X1YD11_9PROT</name>
<feature type="signal peptide" evidence="2">
    <location>
        <begin position="1"/>
        <end position="38"/>
    </location>
</feature>
<dbReference type="InterPro" id="IPR029463">
    <property type="entry name" value="Lys_MEP"/>
</dbReference>
<reference evidence="4" key="1">
    <citation type="submission" date="2022-04" db="EMBL/GenBank/DDBJ databases">
        <title>Roseomonas acroporae sp. nov., isolated from coral Acropora digitifera.</title>
        <authorList>
            <person name="Sun H."/>
        </authorList>
    </citation>
    <scope>NUCLEOTIDE SEQUENCE</scope>
    <source>
        <strain evidence="4">NAR14</strain>
    </source>
</reference>
<keyword evidence="4" id="KW-0378">Hydrolase</keyword>
<evidence type="ECO:0000259" key="3">
    <source>
        <dbReference type="SMART" id="SM01351"/>
    </source>
</evidence>
<evidence type="ECO:0000256" key="2">
    <source>
        <dbReference type="SAM" id="SignalP"/>
    </source>
</evidence>
<dbReference type="EC" id="3.4.24.-" evidence="4"/>
<proteinExistence type="predicted"/>
<dbReference type="SUPFAM" id="SSF55486">
    <property type="entry name" value="Metalloproteases ('zincins'), catalytic domain"/>
    <property type="match status" value="1"/>
</dbReference>
<evidence type="ECO:0000313" key="5">
    <source>
        <dbReference type="Proteomes" id="UP001139516"/>
    </source>
</evidence>
<feature type="domain" description="Lysine-specific metallo-endopeptidase" evidence="3">
    <location>
        <begin position="80"/>
        <end position="210"/>
    </location>
</feature>
<feature type="chain" id="PRO_5040910720" evidence="2">
    <location>
        <begin position="39"/>
        <end position="232"/>
    </location>
</feature>
<keyword evidence="2" id="KW-0732">Signal</keyword>
<dbReference type="EMBL" id="JALPRX010000155">
    <property type="protein sequence ID" value="MCK8787878.1"/>
    <property type="molecule type" value="Genomic_DNA"/>
</dbReference>
<dbReference type="Gene3D" id="3.40.390.10">
    <property type="entry name" value="Collagenase (Catalytic Domain)"/>
    <property type="match status" value="1"/>
</dbReference>
<evidence type="ECO:0000256" key="1">
    <source>
        <dbReference type="SAM" id="MobiDB-lite"/>
    </source>
</evidence>
<feature type="compositionally biased region" description="Basic and acidic residues" evidence="1">
    <location>
        <begin position="1"/>
        <end position="10"/>
    </location>
</feature>
<feature type="region of interest" description="Disordered" evidence="1">
    <location>
        <begin position="1"/>
        <end position="22"/>
    </location>
</feature>
<dbReference type="SMART" id="SM01351">
    <property type="entry name" value="Aspzincin_M35"/>
    <property type="match status" value="1"/>
</dbReference>
<sequence length="232" mass="24326">MTAEAIRDTHPPSPGRRPGRGPAGLALLLAMAPFLAAAAPSGVPDKPGMPVAPDLCTAGQRATIEAAFGEAGTRLAAAIALLESAPEDAHVRRWFGGARRKLLRVNLGLIAAALRPEARPALICNPSRPCDAGNWARASTVGRSLTFCPRFFDSPAAGQDSRFGVVIHELSHIVIGTRDATYQPARSEALARDEPRVAATNADNYEYFVELLPESRPAPGSVGKPEPLPSGG</sequence>